<dbReference type="InterPro" id="IPR002204">
    <property type="entry name" value="3-OH-isobutyrate_DH-rel_CS"/>
</dbReference>
<dbReference type="InterPro" id="IPR029154">
    <property type="entry name" value="HIBADH-like_NADP-bd"/>
</dbReference>
<evidence type="ECO:0000256" key="3">
    <source>
        <dbReference type="PIRSR" id="PIRSR000103-1"/>
    </source>
</evidence>
<dbReference type="EMBL" id="PNYB01000002">
    <property type="protein sequence ID" value="PMS27893.1"/>
    <property type="molecule type" value="Genomic_DNA"/>
</dbReference>
<dbReference type="InterPro" id="IPR036291">
    <property type="entry name" value="NAD(P)-bd_dom_sf"/>
</dbReference>
<keyword evidence="1" id="KW-0560">Oxidoreductase</keyword>
<dbReference type="PIRSF" id="PIRSF000103">
    <property type="entry name" value="HIBADH"/>
    <property type="match status" value="1"/>
</dbReference>
<gene>
    <name evidence="6" type="ORF">C0Z19_04065</name>
</gene>
<dbReference type="Pfam" id="PF14833">
    <property type="entry name" value="NAD_binding_11"/>
    <property type="match status" value="1"/>
</dbReference>
<proteinExistence type="predicted"/>
<dbReference type="GO" id="GO:0016054">
    <property type="term" value="P:organic acid catabolic process"/>
    <property type="evidence" value="ECO:0007669"/>
    <property type="project" value="UniProtKB-ARBA"/>
</dbReference>
<evidence type="ECO:0000259" key="4">
    <source>
        <dbReference type="Pfam" id="PF03446"/>
    </source>
</evidence>
<dbReference type="SUPFAM" id="SSF51735">
    <property type="entry name" value="NAD(P)-binding Rossmann-fold domains"/>
    <property type="match status" value="1"/>
</dbReference>
<dbReference type="InterPro" id="IPR051265">
    <property type="entry name" value="HIBADH-related_NP60_sf"/>
</dbReference>
<dbReference type="PANTHER" id="PTHR43580:SF2">
    <property type="entry name" value="CYTOKINE-LIKE NUCLEAR FACTOR N-PAC"/>
    <property type="match status" value="1"/>
</dbReference>
<comment type="caution">
    <text evidence="6">The sequence shown here is derived from an EMBL/GenBank/DDBJ whole genome shotgun (WGS) entry which is preliminary data.</text>
</comment>
<dbReference type="Proteomes" id="UP000235347">
    <property type="component" value="Unassembled WGS sequence"/>
</dbReference>
<accession>A0A2N7WET7</accession>
<evidence type="ECO:0000256" key="1">
    <source>
        <dbReference type="ARBA" id="ARBA00023002"/>
    </source>
</evidence>
<dbReference type="SUPFAM" id="SSF48179">
    <property type="entry name" value="6-phosphogluconate dehydrogenase C-terminal domain-like"/>
    <property type="match status" value="1"/>
</dbReference>
<keyword evidence="2" id="KW-0520">NAD</keyword>
<name>A0A2N7WET7_9BURK</name>
<dbReference type="GO" id="GO:0016491">
    <property type="term" value="F:oxidoreductase activity"/>
    <property type="evidence" value="ECO:0007669"/>
    <property type="project" value="UniProtKB-KW"/>
</dbReference>
<dbReference type="Pfam" id="PF03446">
    <property type="entry name" value="NAD_binding_2"/>
    <property type="match status" value="1"/>
</dbReference>
<dbReference type="AlphaFoldDB" id="A0A2N7WET7"/>
<organism evidence="6 7">
    <name type="scientific">Trinickia soli</name>
    <dbReference type="NCBI Taxonomy" id="380675"/>
    <lineage>
        <taxon>Bacteria</taxon>
        <taxon>Pseudomonadati</taxon>
        <taxon>Pseudomonadota</taxon>
        <taxon>Betaproteobacteria</taxon>
        <taxon>Burkholderiales</taxon>
        <taxon>Burkholderiaceae</taxon>
        <taxon>Trinickia</taxon>
    </lineage>
</organism>
<keyword evidence="7" id="KW-1185">Reference proteome</keyword>
<dbReference type="GO" id="GO:0051287">
    <property type="term" value="F:NAD binding"/>
    <property type="evidence" value="ECO:0007669"/>
    <property type="project" value="InterPro"/>
</dbReference>
<protein>
    <submittedName>
        <fullName evidence="6">2-hydroxy-3-oxopropionate reductase</fullName>
    </submittedName>
</protein>
<evidence type="ECO:0000313" key="6">
    <source>
        <dbReference type="EMBL" id="PMS27893.1"/>
    </source>
</evidence>
<evidence type="ECO:0000256" key="2">
    <source>
        <dbReference type="ARBA" id="ARBA00023027"/>
    </source>
</evidence>
<dbReference type="InterPro" id="IPR006115">
    <property type="entry name" value="6PGDH_NADP-bd"/>
</dbReference>
<reference evidence="6 7" key="1">
    <citation type="submission" date="2018-01" db="EMBL/GenBank/DDBJ databases">
        <title>Whole genome analyses suggest that Burkholderia sensu lato contains two further novel genera in the rhizoxinica-symbiotica group Mycetohabitans gen. nov., and Trinickia gen. nov.: implications for the evolution of diazotrophy and nodulation in the Burkholderiaceae.</title>
        <authorList>
            <person name="Estrada-de los Santos P."/>
            <person name="Palmer M."/>
            <person name="Chavez-Ramirez B."/>
            <person name="Beukes C."/>
            <person name="Steenkamp E.T."/>
            <person name="Hirsch A.M."/>
            <person name="Manyaka P."/>
            <person name="Maluk M."/>
            <person name="Lafos M."/>
            <person name="Crook M."/>
            <person name="Gross E."/>
            <person name="Simon M.F."/>
            <person name="Bueno dos Reis Junior F."/>
            <person name="Poole P.S."/>
            <person name="Venter S.N."/>
            <person name="James E.K."/>
        </authorList>
    </citation>
    <scope>NUCLEOTIDE SEQUENCE [LARGE SCALE GENOMIC DNA]</scope>
    <source>
        <strain evidence="6 7">GP25-8</strain>
    </source>
</reference>
<evidence type="ECO:0000259" key="5">
    <source>
        <dbReference type="Pfam" id="PF14833"/>
    </source>
</evidence>
<dbReference type="GO" id="GO:0050661">
    <property type="term" value="F:NADP binding"/>
    <property type="evidence" value="ECO:0007669"/>
    <property type="project" value="InterPro"/>
</dbReference>
<dbReference type="InterPro" id="IPR008927">
    <property type="entry name" value="6-PGluconate_DH-like_C_sf"/>
</dbReference>
<feature type="domain" description="6-phosphogluconate dehydrogenase NADP-binding" evidence="4">
    <location>
        <begin position="3"/>
        <end position="159"/>
    </location>
</feature>
<dbReference type="Gene3D" id="3.40.50.720">
    <property type="entry name" value="NAD(P)-binding Rossmann-like Domain"/>
    <property type="match status" value="1"/>
</dbReference>
<dbReference type="Gene3D" id="1.10.1040.10">
    <property type="entry name" value="N-(1-d-carboxylethyl)-l-norvaline Dehydrogenase, domain 2"/>
    <property type="match status" value="1"/>
</dbReference>
<feature type="active site" evidence="3">
    <location>
        <position position="170"/>
    </location>
</feature>
<dbReference type="InterPro" id="IPR013328">
    <property type="entry name" value="6PGD_dom2"/>
</dbReference>
<evidence type="ECO:0000313" key="7">
    <source>
        <dbReference type="Proteomes" id="UP000235347"/>
    </source>
</evidence>
<dbReference type="PROSITE" id="PS00895">
    <property type="entry name" value="3_HYDROXYISOBUT_DH"/>
    <property type="match status" value="1"/>
</dbReference>
<dbReference type="InterPro" id="IPR015815">
    <property type="entry name" value="HIBADH-related"/>
</dbReference>
<dbReference type="PANTHER" id="PTHR43580">
    <property type="entry name" value="OXIDOREDUCTASE GLYR1-RELATED"/>
    <property type="match status" value="1"/>
</dbReference>
<sequence length="299" mass="31660">MPVGFIGLGAMGEPMALNLRKADVPLMVWNRSLAKRSVLERAGATVAHDPAEVFSRCEIILLMLANAEATDLVLARGEPNFRQRARGRTIVHMGTTSPGYSKGLEQAVRAAGGSYVEAPVSGSRKPAQAAQLVAMLAGEREAVDRVAPLIATMCRQSEYCGDVPGALTMKLAVNLFLIAMVTGLAEATHFARRHGLDLGRFVAILDGGPMASDVSRVKATKLLHEDFDVQASIENVLDNNRLIAAAARAAGLASPLLDVCHALYREALELGLGNADMAAVVRAIEARTEGALVGARIDE</sequence>
<feature type="domain" description="3-hydroxyisobutyrate dehydrogenase-like NAD-binding" evidence="5">
    <location>
        <begin position="168"/>
        <end position="283"/>
    </location>
</feature>